<evidence type="ECO:0000313" key="2">
    <source>
        <dbReference type="Proteomes" id="UP000007755"/>
    </source>
</evidence>
<evidence type="ECO:0000313" key="1">
    <source>
        <dbReference type="EMBL" id="EGI66418.1"/>
    </source>
</evidence>
<dbReference type="AlphaFoldDB" id="F4WHE1"/>
<proteinExistence type="predicted"/>
<sequence length="349" mass="40125">MDGTTGHEGQLRHTYKLIMGNTRDMKEIKTLNDIWQLAPTNLLFGETGLPNIFWQRDKSMAIDSARFNDFLSANSRPSASPIESQIMWNYAHVRFRPEAISCRVTNECAFRLPSHFLVDAYGVSISKGTGTAGWVGRPDLEIDRVLARLAYPRISPRDADPLLLVFTPVVRLSRRGFVMPFDGVISSEPWTSFNHSLIRTKVLRYKKYRFQQDKSNFRRSKIIKCTFRAYLRTVNGFSMTSRGKHSQRRIANFLRRANSSKLHVDYLSILKHSSKLKLDYGNITTKSMATTEIFQDWDSPYENLSALRTSTRKTTTKTTRIEIQIQSQNLGSWISLLIASQLNTKTIWN</sequence>
<keyword evidence="2" id="KW-1185">Reference proteome</keyword>
<dbReference type="EMBL" id="GL888158">
    <property type="protein sequence ID" value="EGI66418.1"/>
    <property type="molecule type" value="Genomic_DNA"/>
</dbReference>
<name>F4WHE1_ACREC</name>
<dbReference type="InParanoid" id="F4WHE1"/>
<protein>
    <submittedName>
        <fullName evidence="1">Uncharacterized protein</fullName>
    </submittedName>
</protein>
<gene>
    <name evidence="1" type="ORF">G5I_05101</name>
</gene>
<organism evidence="2">
    <name type="scientific">Acromyrmex echinatior</name>
    <name type="common">Panamanian leafcutter ant</name>
    <name type="synonym">Acromyrmex octospinosus echinatior</name>
    <dbReference type="NCBI Taxonomy" id="103372"/>
    <lineage>
        <taxon>Eukaryota</taxon>
        <taxon>Metazoa</taxon>
        <taxon>Ecdysozoa</taxon>
        <taxon>Arthropoda</taxon>
        <taxon>Hexapoda</taxon>
        <taxon>Insecta</taxon>
        <taxon>Pterygota</taxon>
        <taxon>Neoptera</taxon>
        <taxon>Endopterygota</taxon>
        <taxon>Hymenoptera</taxon>
        <taxon>Apocrita</taxon>
        <taxon>Aculeata</taxon>
        <taxon>Formicoidea</taxon>
        <taxon>Formicidae</taxon>
        <taxon>Myrmicinae</taxon>
        <taxon>Acromyrmex</taxon>
    </lineage>
</organism>
<accession>F4WHE1</accession>
<dbReference type="Proteomes" id="UP000007755">
    <property type="component" value="Unassembled WGS sequence"/>
</dbReference>
<reference evidence="1" key="1">
    <citation type="submission" date="2011-02" db="EMBL/GenBank/DDBJ databases">
        <title>The genome of the leaf-cutting ant Acromyrmex echinatior suggests key adaptations to social evolution and fungus farming.</title>
        <authorList>
            <person name="Nygaard S."/>
            <person name="Zhang G."/>
        </authorList>
    </citation>
    <scope>NUCLEOTIDE SEQUENCE</scope>
</reference>